<evidence type="ECO:0000313" key="2">
    <source>
        <dbReference type="Proteomes" id="UP000234681"/>
    </source>
</evidence>
<evidence type="ECO:0000313" key="1">
    <source>
        <dbReference type="EMBL" id="EDL94525.1"/>
    </source>
</evidence>
<dbReference type="EMBL" id="CH473986">
    <property type="protein sequence ID" value="EDL94525.1"/>
    <property type="molecule type" value="Genomic_DNA"/>
</dbReference>
<organism evidence="1 2">
    <name type="scientific">Rattus norvegicus</name>
    <name type="common">Rat</name>
    <dbReference type="NCBI Taxonomy" id="10116"/>
    <lineage>
        <taxon>Eukaryota</taxon>
        <taxon>Metazoa</taxon>
        <taxon>Chordata</taxon>
        <taxon>Craniata</taxon>
        <taxon>Vertebrata</taxon>
        <taxon>Euteleostomi</taxon>
        <taxon>Mammalia</taxon>
        <taxon>Eutheria</taxon>
        <taxon>Euarchontoglires</taxon>
        <taxon>Glires</taxon>
        <taxon>Rodentia</taxon>
        <taxon>Myomorpha</taxon>
        <taxon>Muroidea</taxon>
        <taxon>Muridae</taxon>
        <taxon>Murinae</taxon>
        <taxon>Rattus</taxon>
    </lineage>
</organism>
<reference evidence="2" key="1">
    <citation type="submission" date="2005-09" db="EMBL/GenBank/DDBJ databases">
        <authorList>
            <person name="Mural R.J."/>
            <person name="Li P.W."/>
            <person name="Adams M.D."/>
            <person name="Amanatides P.G."/>
            <person name="Baden-Tillson H."/>
            <person name="Barnstead M."/>
            <person name="Chin S.H."/>
            <person name="Dew I."/>
            <person name="Evans C.A."/>
            <person name="Ferriera S."/>
            <person name="Flanigan M."/>
            <person name="Fosler C."/>
            <person name="Glodek A."/>
            <person name="Gu Z."/>
            <person name="Holt R.A."/>
            <person name="Jennings D."/>
            <person name="Kraft C.L."/>
            <person name="Lu F."/>
            <person name="Nguyen T."/>
            <person name="Nusskern D.R."/>
            <person name="Pfannkoch C.M."/>
            <person name="Sitter C."/>
            <person name="Sutton G.G."/>
            <person name="Venter J.C."/>
            <person name="Wang Z."/>
            <person name="Woodage T."/>
            <person name="Zheng X.H."/>
            <person name="Zhong F."/>
        </authorList>
    </citation>
    <scope>NUCLEOTIDE SEQUENCE [LARGE SCALE GENOMIC DNA]</scope>
    <source>
        <strain>BN</strain>
        <strain evidence="2">Sprague-Dawley</strain>
    </source>
</reference>
<dbReference type="Proteomes" id="UP000234681">
    <property type="component" value="Chromosome 1"/>
</dbReference>
<dbReference type="AlphaFoldDB" id="A6JI51"/>
<gene>
    <name evidence="1" type="ORF">rCG_57804</name>
</gene>
<proteinExistence type="predicted"/>
<accession>A6JI51</accession>
<protein>
    <submittedName>
        <fullName evidence="1">RCG57804</fullName>
    </submittedName>
</protein>
<name>A6JI51_RAT</name>
<sequence>MWRIHRGKGSCQQVRAALRAHGERNYKWANPQNLPQATCCQQDSTS</sequence>